<keyword evidence="1" id="KW-0472">Membrane</keyword>
<name>A0A8J4ST88_9TREM</name>
<evidence type="ECO:0000256" key="1">
    <source>
        <dbReference type="SAM" id="Phobius"/>
    </source>
</evidence>
<dbReference type="Pfam" id="PF09058">
    <property type="entry name" value="L27_1"/>
    <property type="match status" value="1"/>
</dbReference>
<dbReference type="SUPFAM" id="SSF101288">
    <property type="entry name" value="L27 domain"/>
    <property type="match status" value="1"/>
</dbReference>
<dbReference type="Proteomes" id="UP000748531">
    <property type="component" value="Unassembled WGS sequence"/>
</dbReference>
<keyword evidence="1" id="KW-1133">Transmembrane helix</keyword>
<protein>
    <recommendedName>
        <fullName evidence="2">L27-1 domain-containing protein</fullName>
    </recommendedName>
</protein>
<dbReference type="InterPro" id="IPR036892">
    <property type="entry name" value="L27_dom_sf"/>
</dbReference>
<proteinExistence type="predicted"/>
<gene>
    <name evidence="3" type="ORF">PHET_09679</name>
</gene>
<dbReference type="InterPro" id="IPR015143">
    <property type="entry name" value="L27_1"/>
</dbReference>
<evidence type="ECO:0000259" key="2">
    <source>
        <dbReference type="Pfam" id="PF09058"/>
    </source>
</evidence>
<organism evidence="3 4">
    <name type="scientific">Paragonimus heterotremus</name>
    <dbReference type="NCBI Taxonomy" id="100268"/>
    <lineage>
        <taxon>Eukaryota</taxon>
        <taxon>Metazoa</taxon>
        <taxon>Spiralia</taxon>
        <taxon>Lophotrochozoa</taxon>
        <taxon>Platyhelminthes</taxon>
        <taxon>Trematoda</taxon>
        <taxon>Digenea</taxon>
        <taxon>Plagiorchiida</taxon>
        <taxon>Troglotremata</taxon>
        <taxon>Troglotrematidae</taxon>
        <taxon>Paragonimus</taxon>
    </lineage>
</organism>
<dbReference type="Gene3D" id="1.10.287.470">
    <property type="entry name" value="Helix hairpin bin"/>
    <property type="match status" value="1"/>
</dbReference>
<feature type="transmembrane region" description="Helical" evidence="1">
    <location>
        <begin position="122"/>
        <end position="140"/>
    </location>
</feature>
<feature type="domain" description="L27-1" evidence="2">
    <location>
        <begin position="7"/>
        <end position="58"/>
    </location>
</feature>
<dbReference type="EMBL" id="LUCH01006267">
    <property type="protein sequence ID" value="KAF5397436.1"/>
    <property type="molecule type" value="Genomic_DNA"/>
</dbReference>
<keyword evidence="4" id="KW-1185">Reference proteome</keyword>
<keyword evidence="1" id="KW-0812">Transmembrane</keyword>
<dbReference type="AlphaFoldDB" id="A0A8J4ST88"/>
<comment type="caution">
    <text evidence="3">The sequence shown here is derived from an EMBL/GenBank/DDBJ whole genome shotgun (WGS) entry which is preliminary data.</text>
</comment>
<sequence length="143" mass="16253">MPLRKKDSVRALEILTNLKGRITTDEYKSFRNAVDKLIMALENPLFSSLIDVQEYYETLLGCGLEHSTSYGHSSKSSNVRKTFIELWACIMLYISCSLVSYKTYSGEPAQRLHLHIQDKLTTVAYTTVITHLCGSPLALFRRS</sequence>
<evidence type="ECO:0000313" key="4">
    <source>
        <dbReference type="Proteomes" id="UP000748531"/>
    </source>
</evidence>
<feature type="transmembrane region" description="Helical" evidence="1">
    <location>
        <begin position="83"/>
        <end position="102"/>
    </location>
</feature>
<reference evidence="3" key="1">
    <citation type="submission" date="2019-05" db="EMBL/GenBank/DDBJ databases">
        <title>Annotation for the trematode Paragonimus heterotremus.</title>
        <authorList>
            <person name="Choi Y.-J."/>
        </authorList>
    </citation>
    <scope>NUCLEOTIDE SEQUENCE</scope>
    <source>
        <strain evidence="3">LC</strain>
    </source>
</reference>
<dbReference type="OrthoDB" id="78824at2759"/>
<accession>A0A8J4ST88</accession>
<evidence type="ECO:0000313" key="3">
    <source>
        <dbReference type="EMBL" id="KAF5397436.1"/>
    </source>
</evidence>